<sequence length="609" mass="68741">MEPRRPVQYFPGQEPPSPYRGPEELDVSHLPSFQRTAPHHHGQLPYMASLGSHLPTLEESPPYHPAQTPTPTPSNPHSRWTPLLTPRARLPLPIGQAELLAPGLHPTAPLEPLGEPEQAPDLKKSFETVAAAHELPIGSLTHTLQAPKCGVVKISNIPYSVTKLEMKQFIGRQARFISPDKGFSIHIIMERSTAKTMDCYIEFETVAGAEEAVKRINNSWETGHAPRLGTRRIEVELSSQDALLKELFPRAKCIKWENGIPIKLPNTDPYSAGFAGFFTSEEIVGAIRHAEIPHRSPFSVKCPQRTFESTISTLYKFPWYATELYTVDCRNHLFELANRHILALVSRMERTNTVGLDQKLLHDLLRAGLECPAFNERQKYCLCTNSKIASEISKFPDMSKWFPFDALVKLPNFDKNTYLYYVMLISRGTEPEGRIPQLRNAFPMNRPELRSPYGNVWFEWSHHFTRQVLWDDAARYEMKLLGNLILSGWVDKDKQDNPAVYEAAKICSYPSPFATPMTTPHSTPHHAQNVAAHTHPSLGVETSRQASQLDIFTTPACRAPRSGTFRGFQAEAQERDPWDEARLLWPSARARDGVSGYRNTQSSPDCFGP</sequence>
<evidence type="ECO:0000256" key="1">
    <source>
        <dbReference type="SAM" id="MobiDB-lite"/>
    </source>
</evidence>
<dbReference type="SUPFAM" id="SSF54928">
    <property type="entry name" value="RNA-binding domain, RBD"/>
    <property type="match status" value="1"/>
</dbReference>
<dbReference type="EMBL" id="ML732191">
    <property type="protein sequence ID" value="KAB8075686.1"/>
    <property type="molecule type" value="Genomic_DNA"/>
</dbReference>
<reference evidence="2 3" key="1">
    <citation type="submission" date="2019-04" db="EMBL/GenBank/DDBJ databases">
        <title>Friends and foes A comparative genomics study of 23 Aspergillus species from section Flavi.</title>
        <authorList>
            <consortium name="DOE Joint Genome Institute"/>
            <person name="Kjaerbolling I."/>
            <person name="Vesth T."/>
            <person name="Frisvad J.C."/>
            <person name="Nybo J.L."/>
            <person name="Theobald S."/>
            <person name="Kildgaard S."/>
            <person name="Isbrandt T."/>
            <person name="Kuo A."/>
            <person name="Sato A."/>
            <person name="Lyhne E.K."/>
            <person name="Kogle M.E."/>
            <person name="Wiebenga A."/>
            <person name="Kun R.S."/>
            <person name="Lubbers R.J."/>
            <person name="Makela M.R."/>
            <person name="Barry K."/>
            <person name="Chovatia M."/>
            <person name="Clum A."/>
            <person name="Daum C."/>
            <person name="Haridas S."/>
            <person name="He G."/>
            <person name="LaButti K."/>
            <person name="Lipzen A."/>
            <person name="Mondo S."/>
            <person name="Riley R."/>
            <person name="Salamov A."/>
            <person name="Simmons B.A."/>
            <person name="Magnuson J.K."/>
            <person name="Henrissat B."/>
            <person name="Mortensen U.H."/>
            <person name="Larsen T.O."/>
            <person name="Devries R.P."/>
            <person name="Grigoriev I.V."/>
            <person name="Machida M."/>
            <person name="Baker S.E."/>
            <person name="Andersen M.R."/>
        </authorList>
    </citation>
    <scope>NUCLEOTIDE SEQUENCE [LARGE SCALE GENOMIC DNA]</scope>
    <source>
        <strain evidence="2 3">CBS 151.66</strain>
    </source>
</reference>
<name>A0A5N5X4W6_9EURO</name>
<dbReference type="InterPro" id="IPR035979">
    <property type="entry name" value="RBD_domain_sf"/>
</dbReference>
<dbReference type="Gene3D" id="3.30.70.330">
    <property type="match status" value="1"/>
</dbReference>
<accession>A0A5N5X4W6</accession>
<evidence type="ECO:0000313" key="2">
    <source>
        <dbReference type="EMBL" id="KAB8075686.1"/>
    </source>
</evidence>
<dbReference type="AlphaFoldDB" id="A0A5N5X4W6"/>
<protein>
    <recommendedName>
        <fullName evidence="4">RRM domain-containing protein</fullName>
    </recommendedName>
</protein>
<feature type="region of interest" description="Disordered" evidence="1">
    <location>
        <begin position="1"/>
        <end position="83"/>
    </location>
</feature>
<dbReference type="InterPro" id="IPR012677">
    <property type="entry name" value="Nucleotide-bd_a/b_plait_sf"/>
</dbReference>
<keyword evidence="3" id="KW-1185">Reference proteome</keyword>
<proteinExistence type="predicted"/>
<organism evidence="2 3">
    <name type="scientific">Aspergillus leporis</name>
    <dbReference type="NCBI Taxonomy" id="41062"/>
    <lineage>
        <taxon>Eukaryota</taxon>
        <taxon>Fungi</taxon>
        <taxon>Dikarya</taxon>
        <taxon>Ascomycota</taxon>
        <taxon>Pezizomycotina</taxon>
        <taxon>Eurotiomycetes</taxon>
        <taxon>Eurotiomycetidae</taxon>
        <taxon>Eurotiales</taxon>
        <taxon>Aspergillaceae</taxon>
        <taxon>Aspergillus</taxon>
        <taxon>Aspergillus subgen. Circumdati</taxon>
    </lineage>
</organism>
<gene>
    <name evidence="2" type="ORF">BDV29DRAFT_190055</name>
</gene>
<evidence type="ECO:0000313" key="3">
    <source>
        <dbReference type="Proteomes" id="UP000326565"/>
    </source>
</evidence>
<dbReference type="OrthoDB" id="336240at2759"/>
<feature type="compositionally biased region" description="Pro residues" evidence="1">
    <location>
        <begin position="62"/>
        <end position="74"/>
    </location>
</feature>
<dbReference type="GO" id="GO:0003676">
    <property type="term" value="F:nucleic acid binding"/>
    <property type="evidence" value="ECO:0007669"/>
    <property type="project" value="InterPro"/>
</dbReference>
<dbReference type="Proteomes" id="UP000326565">
    <property type="component" value="Unassembled WGS sequence"/>
</dbReference>
<evidence type="ECO:0008006" key="4">
    <source>
        <dbReference type="Google" id="ProtNLM"/>
    </source>
</evidence>